<comment type="caution">
    <text evidence="2">The sequence shown here is derived from an EMBL/GenBank/DDBJ whole genome shotgun (WGS) entry which is preliminary data.</text>
</comment>
<feature type="region of interest" description="Disordered" evidence="1">
    <location>
        <begin position="136"/>
        <end position="158"/>
    </location>
</feature>
<dbReference type="STRING" id="596151.DesfrDRAFT_0456"/>
<name>E1JS57_SOLFR</name>
<keyword evidence="3" id="KW-1185">Reference proteome</keyword>
<evidence type="ECO:0000313" key="3">
    <source>
        <dbReference type="Proteomes" id="UP000006250"/>
    </source>
</evidence>
<evidence type="ECO:0000313" key="2">
    <source>
        <dbReference type="EMBL" id="EFL52826.1"/>
    </source>
</evidence>
<feature type="region of interest" description="Disordered" evidence="1">
    <location>
        <begin position="1"/>
        <end position="25"/>
    </location>
</feature>
<organism evidence="2 3">
    <name type="scientific">Solidesulfovibrio fructosivorans JJ]</name>
    <dbReference type="NCBI Taxonomy" id="596151"/>
    <lineage>
        <taxon>Bacteria</taxon>
        <taxon>Pseudomonadati</taxon>
        <taxon>Thermodesulfobacteriota</taxon>
        <taxon>Desulfovibrionia</taxon>
        <taxon>Desulfovibrionales</taxon>
        <taxon>Desulfovibrionaceae</taxon>
        <taxon>Solidesulfovibrio</taxon>
    </lineage>
</organism>
<dbReference type="RefSeq" id="WP_005990701.1">
    <property type="nucleotide sequence ID" value="NZ_AECZ01000002.1"/>
</dbReference>
<sequence length="182" mass="19448">MDAEPRTLPQTPPVAPTADASAADPQSFLSALENRLEALLASRLDALEDKRRQDERDALMARFVAEHPDYRELAASGALGVQKRANPLLDDAGAYFAARLEAEGQAHDAALEKARQDAAAEGEARTLERIRTKRLARTLSRAPSGAGRGEGTDPDLAAPEKFGGINAVLAARLLARRQSGDI</sequence>
<evidence type="ECO:0000256" key="1">
    <source>
        <dbReference type="SAM" id="MobiDB-lite"/>
    </source>
</evidence>
<proteinExistence type="predicted"/>
<dbReference type="OrthoDB" id="5458769at2"/>
<dbReference type="AlphaFoldDB" id="E1JS57"/>
<gene>
    <name evidence="2" type="ORF">DesfrDRAFT_0456</name>
</gene>
<protein>
    <submittedName>
        <fullName evidence="2">Uncharacterized protein</fullName>
    </submittedName>
</protein>
<reference evidence="2 3" key="1">
    <citation type="submission" date="2010-08" db="EMBL/GenBank/DDBJ databases">
        <title>The draft genome of Desulfovibrio fructosovorans JJ.</title>
        <authorList>
            <consortium name="US DOE Joint Genome Institute (JGI-PGF)"/>
            <person name="Lucas S."/>
            <person name="Copeland A."/>
            <person name="Lapidus A."/>
            <person name="Cheng J.-F."/>
            <person name="Bruce D."/>
            <person name="Goodwin L."/>
            <person name="Pitluck S."/>
            <person name="Land M.L."/>
            <person name="Hauser L."/>
            <person name="Chang Y.-J."/>
            <person name="Jeffries C."/>
            <person name="Wall J.D."/>
            <person name="Stahl D.A."/>
            <person name="Arkin A.P."/>
            <person name="Dehal P."/>
            <person name="Stolyar S.M."/>
            <person name="Hazen T.C."/>
            <person name="Woyke T.J."/>
        </authorList>
    </citation>
    <scope>NUCLEOTIDE SEQUENCE [LARGE SCALE GENOMIC DNA]</scope>
    <source>
        <strain evidence="2 3">JJ</strain>
    </source>
</reference>
<accession>E1JS57</accession>
<dbReference type="eggNOG" id="ENOG5031GME">
    <property type="taxonomic scope" value="Bacteria"/>
</dbReference>
<dbReference type="Proteomes" id="UP000006250">
    <property type="component" value="Unassembled WGS sequence"/>
</dbReference>
<dbReference type="EMBL" id="AECZ01000002">
    <property type="protein sequence ID" value="EFL52826.1"/>
    <property type="molecule type" value="Genomic_DNA"/>
</dbReference>